<evidence type="ECO:0000256" key="10">
    <source>
        <dbReference type="ARBA" id="ARBA00022573"/>
    </source>
</evidence>
<evidence type="ECO:0000256" key="16">
    <source>
        <dbReference type="ARBA" id="ARBA00029570"/>
    </source>
</evidence>
<dbReference type="GO" id="GO:0005525">
    <property type="term" value="F:GTP binding"/>
    <property type="evidence" value="ECO:0007669"/>
    <property type="project" value="UniProtKB-KW"/>
</dbReference>
<evidence type="ECO:0000256" key="1">
    <source>
        <dbReference type="ARBA" id="ARBA00000312"/>
    </source>
</evidence>
<dbReference type="Pfam" id="PF02283">
    <property type="entry name" value="CobU"/>
    <property type="match status" value="1"/>
</dbReference>
<proteinExistence type="inferred from homology"/>
<evidence type="ECO:0000256" key="14">
    <source>
        <dbReference type="ARBA" id="ARBA00022840"/>
    </source>
</evidence>
<evidence type="ECO:0000256" key="6">
    <source>
        <dbReference type="ARBA" id="ARBA00005159"/>
    </source>
</evidence>
<keyword evidence="13 18" id="KW-0418">Kinase</keyword>
<dbReference type="RefSeq" id="WP_133528945.1">
    <property type="nucleotide sequence ID" value="NZ_SNXO01000031.1"/>
</dbReference>
<dbReference type="SUPFAM" id="SSF52540">
    <property type="entry name" value="P-loop containing nucleoside triphosphate hydrolases"/>
    <property type="match status" value="1"/>
</dbReference>
<evidence type="ECO:0000256" key="15">
    <source>
        <dbReference type="ARBA" id="ARBA00023134"/>
    </source>
</evidence>
<evidence type="ECO:0000256" key="8">
    <source>
        <dbReference type="ARBA" id="ARBA00012016"/>
    </source>
</evidence>
<evidence type="ECO:0000256" key="11">
    <source>
        <dbReference type="ARBA" id="ARBA00022679"/>
    </source>
</evidence>
<keyword evidence="18" id="KW-0548">Nucleotidyltransferase</keyword>
<dbReference type="PANTHER" id="PTHR34848">
    <property type="match status" value="1"/>
</dbReference>
<dbReference type="GO" id="GO:0043752">
    <property type="term" value="F:adenosylcobinamide kinase activity"/>
    <property type="evidence" value="ECO:0007669"/>
    <property type="project" value="UniProtKB-EC"/>
</dbReference>
<keyword evidence="14" id="KW-0067">ATP-binding</keyword>
<dbReference type="InterPro" id="IPR027417">
    <property type="entry name" value="P-loop_NTPase"/>
</dbReference>
<evidence type="ECO:0000256" key="5">
    <source>
        <dbReference type="ARBA" id="ARBA00004692"/>
    </source>
</evidence>
<evidence type="ECO:0000256" key="4">
    <source>
        <dbReference type="ARBA" id="ARBA00003889"/>
    </source>
</evidence>
<dbReference type="InterPro" id="IPR003203">
    <property type="entry name" value="CobU/CobP"/>
</dbReference>
<evidence type="ECO:0000256" key="9">
    <source>
        <dbReference type="ARBA" id="ARBA00012523"/>
    </source>
</evidence>
<protein>
    <recommendedName>
        <fullName evidence="16">Adenosylcobinamide kinase</fullName>
        <ecNumber evidence="8">2.7.1.156</ecNumber>
        <ecNumber evidence="9">2.7.7.62</ecNumber>
    </recommendedName>
    <alternativeName>
        <fullName evidence="17">Adenosylcobinamide-phosphate guanylyltransferase</fullName>
    </alternativeName>
</protein>
<keyword evidence="15" id="KW-0342">GTP-binding</keyword>
<comment type="catalytic activity">
    <reaction evidence="3">
        <text>adenosylcob(III)inamide + GTP = adenosylcob(III)inamide phosphate + GDP + H(+)</text>
        <dbReference type="Rhea" id="RHEA:15765"/>
        <dbReference type="ChEBI" id="CHEBI:2480"/>
        <dbReference type="ChEBI" id="CHEBI:15378"/>
        <dbReference type="ChEBI" id="CHEBI:37565"/>
        <dbReference type="ChEBI" id="CHEBI:58189"/>
        <dbReference type="ChEBI" id="CHEBI:58502"/>
        <dbReference type="EC" id="2.7.1.156"/>
    </reaction>
</comment>
<comment type="function">
    <text evidence="4">Catalyzes ATP-dependent phosphorylation of adenosylcobinamide and addition of GMP to adenosylcobinamide phosphate.</text>
</comment>
<evidence type="ECO:0000256" key="12">
    <source>
        <dbReference type="ARBA" id="ARBA00022741"/>
    </source>
</evidence>
<evidence type="ECO:0000256" key="13">
    <source>
        <dbReference type="ARBA" id="ARBA00022777"/>
    </source>
</evidence>
<dbReference type="GO" id="GO:0005524">
    <property type="term" value="F:ATP binding"/>
    <property type="evidence" value="ECO:0007669"/>
    <property type="project" value="UniProtKB-KW"/>
</dbReference>
<evidence type="ECO:0000256" key="2">
    <source>
        <dbReference type="ARBA" id="ARBA00000711"/>
    </source>
</evidence>
<comment type="catalytic activity">
    <reaction evidence="2">
        <text>adenosylcob(III)inamide phosphate + GTP + H(+) = adenosylcob(III)inamide-GDP + diphosphate</text>
        <dbReference type="Rhea" id="RHEA:22712"/>
        <dbReference type="ChEBI" id="CHEBI:15378"/>
        <dbReference type="ChEBI" id="CHEBI:33019"/>
        <dbReference type="ChEBI" id="CHEBI:37565"/>
        <dbReference type="ChEBI" id="CHEBI:58502"/>
        <dbReference type="ChEBI" id="CHEBI:60487"/>
        <dbReference type="EC" id="2.7.7.62"/>
    </reaction>
</comment>
<keyword evidence="19" id="KW-1185">Reference proteome</keyword>
<evidence type="ECO:0000256" key="7">
    <source>
        <dbReference type="ARBA" id="ARBA00007490"/>
    </source>
</evidence>
<gene>
    <name evidence="18" type="ORF">EV211_1316</name>
</gene>
<dbReference type="GO" id="GO:0008820">
    <property type="term" value="F:cobinamide phosphate guanylyltransferase activity"/>
    <property type="evidence" value="ECO:0007669"/>
    <property type="project" value="UniProtKB-EC"/>
</dbReference>
<keyword evidence="10" id="KW-0169">Cobalamin biosynthesis</keyword>
<keyword evidence="12" id="KW-0547">Nucleotide-binding</keyword>
<organism evidence="18 19">
    <name type="scientific">Aminicella lysinilytica</name>
    <dbReference type="NCBI Taxonomy" id="433323"/>
    <lineage>
        <taxon>Bacteria</taxon>
        <taxon>Bacillati</taxon>
        <taxon>Bacillota</taxon>
        <taxon>Clostridia</taxon>
        <taxon>Peptostreptococcales</taxon>
        <taxon>Anaerovoracaceae</taxon>
        <taxon>Aminicella</taxon>
    </lineage>
</organism>
<dbReference type="GO" id="GO:0009236">
    <property type="term" value="P:cobalamin biosynthetic process"/>
    <property type="evidence" value="ECO:0007669"/>
    <property type="project" value="UniProtKB-UniPathway"/>
</dbReference>
<comment type="pathway">
    <text evidence="6">Cofactor biosynthesis; adenosylcobalamin biosynthesis; adenosylcobalamin from cob(II)yrinate a,c-diamide: step 5/7.</text>
</comment>
<comment type="catalytic activity">
    <reaction evidence="1">
        <text>adenosylcob(III)inamide + ATP = adenosylcob(III)inamide phosphate + ADP + H(+)</text>
        <dbReference type="Rhea" id="RHEA:15769"/>
        <dbReference type="ChEBI" id="CHEBI:2480"/>
        <dbReference type="ChEBI" id="CHEBI:15378"/>
        <dbReference type="ChEBI" id="CHEBI:30616"/>
        <dbReference type="ChEBI" id="CHEBI:58502"/>
        <dbReference type="ChEBI" id="CHEBI:456216"/>
        <dbReference type="EC" id="2.7.1.156"/>
    </reaction>
</comment>
<dbReference type="OrthoDB" id="9799422at2"/>
<dbReference type="EC" id="2.7.1.156" evidence="8"/>
<name>A0A4R6PZ97_9FIRM</name>
<dbReference type="UniPathway" id="UPA00148">
    <property type="reaction ID" value="UER00236"/>
</dbReference>
<dbReference type="Proteomes" id="UP000295500">
    <property type="component" value="Unassembled WGS sequence"/>
</dbReference>
<reference evidence="18 19" key="1">
    <citation type="submission" date="2019-03" db="EMBL/GenBank/DDBJ databases">
        <title>Genomic Encyclopedia of Type Strains, Phase IV (KMG-IV): sequencing the most valuable type-strain genomes for metagenomic binning, comparative biology and taxonomic classification.</title>
        <authorList>
            <person name="Goeker M."/>
        </authorList>
    </citation>
    <scope>NUCLEOTIDE SEQUENCE [LARGE SCALE GENOMIC DNA]</scope>
    <source>
        <strain evidence="18 19">DSM 28287</strain>
    </source>
</reference>
<comment type="caution">
    <text evidence="18">The sequence shown here is derived from an EMBL/GenBank/DDBJ whole genome shotgun (WGS) entry which is preliminary data.</text>
</comment>
<evidence type="ECO:0000256" key="3">
    <source>
        <dbReference type="ARBA" id="ARBA00001522"/>
    </source>
</evidence>
<evidence type="ECO:0000313" key="18">
    <source>
        <dbReference type="EMBL" id="TDP51385.1"/>
    </source>
</evidence>
<comment type="similarity">
    <text evidence="7">Belongs to the CobU/CobP family.</text>
</comment>
<accession>A0A4R6PZ97</accession>
<keyword evidence="11 18" id="KW-0808">Transferase</keyword>
<sequence>MNIFISGGCKNGKSLHAQRLAQAMAREKDLPLYYIATMIPRDAEDDIRIERHIEARRGWGFTTLEQPVDLCRCLGDAGVDVGGVFLMDSVTALLSNEMFKADGSYDSDAGTKVAAELADFAARTGNTVFVSDYIYSDAREFDEVTENYRRSLAFCDRELAKACDQVIEVSFGVFKEWK</sequence>
<dbReference type="Gene3D" id="3.40.50.300">
    <property type="entry name" value="P-loop containing nucleotide triphosphate hydrolases"/>
    <property type="match status" value="1"/>
</dbReference>
<evidence type="ECO:0000313" key="19">
    <source>
        <dbReference type="Proteomes" id="UP000295500"/>
    </source>
</evidence>
<dbReference type="EC" id="2.7.7.62" evidence="9"/>
<dbReference type="PANTHER" id="PTHR34848:SF1">
    <property type="entry name" value="BIFUNCTIONAL ADENOSYLCOBALAMIN BIOSYNTHESIS PROTEIN COBU"/>
    <property type="match status" value="1"/>
</dbReference>
<dbReference type="AlphaFoldDB" id="A0A4R6PZ97"/>
<evidence type="ECO:0000256" key="17">
    <source>
        <dbReference type="ARBA" id="ARBA00030571"/>
    </source>
</evidence>
<comment type="pathway">
    <text evidence="5">Cofactor biosynthesis; adenosylcobalamin biosynthesis; adenosylcobalamin from cob(II)yrinate a,c-diamide: step 6/7.</text>
</comment>
<dbReference type="EMBL" id="SNXO01000031">
    <property type="protein sequence ID" value="TDP51385.1"/>
    <property type="molecule type" value="Genomic_DNA"/>
</dbReference>